<keyword evidence="1" id="KW-0732">Signal</keyword>
<evidence type="ECO:0000313" key="3">
    <source>
        <dbReference type="EMBL" id="CAD5315164.1"/>
    </source>
</evidence>
<evidence type="ECO:0000313" key="4">
    <source>
        <dbReference type="Proteomes" id="UP000516314"/>
    </source>
</evidence>
<name>A0A7G2E1V9_ARATH</name>
<dbReference type="EMBL" id="LR881466">
    <property type="protein sequence ID" value="CAD5315164.1"/>
    <property type="molecule type" value="Genomic_DNA"/>
</dbReference>
<feature type="chain" id="PRO_5028908650" evidence="1">
    <location>
        <begin position="19"/>
        <end position="227"/>
    </location>
</feature>
<feature type="signal peptide" evidence="1">
    <location>
        <begin position="1"/>
        <end position="18"/>
    </location>
</feature>
<evidence type="ECO:0000256" key="1">
    <source>
        <dbReference type="SAM" id="SignalP"/>
    </source>
</evidence>
<dbReference type="Pfam" id="PF08646">
    <property type="entry name" value="Rep_fac-A_C"/>
    <property type="match status" value="1"/>
</dbReference>
<organism evidence="3 4">
    <name type="scientific">Arabidopsis thaliana</name>
    <name type="common">Mouse-ear cress</name>
    <dbReference type="NCBI Taxonomy" id="3702"/>
    <lineage>
        <taxon>Eukaryota</taxon>
        <taxon>Viridiplantae</taxon>
        <taxon>Streptophyta</taxon>
        <taxon>Embryophyta</taxon>
        <taxon>Tracheophyta</taxon>
        <taxon>Spermatophyta</taxon>
        <taxon>Magnoliopsida</taxon>
        <taxon>eudicotyledons</taxon>
        <taxon>Gunneridae</taxon>
        <taxon>Pentapetalae</taxon>
        <taxon>rosids</taxon>
        <taxon>malvids</taxon>
        <taxon>Brassicales</taxon>
        <taxon>Brassicaceae</taxon>
        <taxon>Camelineae</taxon>
        <taxon>Arabidopsis</taxon>
    </lineage>
</organism>
<dbReference type="Proteomes" id="UP000516314">
    <property type="component" value="Chromosome 1"/>
</dbReference>
<protein>
    <submittedName>
        <fullName evidence="3">(thale cress) hypothetical protein</fullName>
    </submittedName>
</protein>
<dbReference type="SUPFAM" id="SSF50249">
    <property type="entry name" value="Nucleic acid-binding proteins"/>
    <property type="match status" value="1"/>
</dbReference>
<reference evidence="3 4" key="1">
    <citation type="submission" date="2020-09" db="EMBL/GenBank/DDBJ databases">
        <authorList>
            <person name="Ashkenazy H."/>
        </authorList>
    </citation>
    <scope>NUCLEOTIDE SEQUENCE [LARGE SCALE GENOMIC DNA]</scope>
    <source>
        <strain evidence="4">cv. Cdm-0</strain>
    </source>
</reference>
<dbReference type="Gene3D" id="2.40.50.140">
    <property type="entry name" value="Nucleic acid-binding proteins"/>
    <property type="match status" value="1"/>
</dbReference>
<accession>A0A7G2E1V9</accession>
<dbReference type="AlphaFoldDB" id="A0A7G2E1V9"/>
<sequence length="227" mass="25452">MTWILLFCFVDVRSISNAFNTSQILINPDIPEILEFKDALPKDGLALTLIESKPKSEVAEFPTGNFYLQFAKKTIKEVSEMFDVVTTSLKAQFWCETCRAAVNNVLARYKLHVKVMDSSGEMKLMLFDAMASEITQGSLMLTYSEEPFEATTPSSKRSGETCILPADNSSSTKKLCLDSIKIVKIKQEMVEKNNEAKVVDEKLISLNGKQKREYADEVNGVNVKPTE</sequence>
<feature type="domain" description="Replication factor A C-terminal" evidence="2">
    <location>
        <begin position="85"/>
        <end position="135"/>
    </location>
</feature>
<dbReference type="InterPro" id="IPR012340">
    <property type="entry name" value="NA-bd_OB-fold"/>
</dbReference>
<proteinExistence type="predicted"/>
<evidence type="ECO:0000259" key="2">
    <source>
        <dbReference type="Pfam" id="PF08646"/>
    </source>
</evidence>
<gene>
    <name evidence="3" type="ORF">AT9943_LOCUS3552</name>
</gene>
<dbReference type="InterPro" id="IPR013955">
    <property type="entry name" value="Rep_factor-A_C"/>
</dbReference>